<dbReference type="InterPro" id="IPR005135">
    <property type="entry name" value="Endo/exonuclease/phosphatase"/>
</dbReference>
<dbReference type="GO" id="GO:0008270">
    <property type="term" value="F:zinc ion binding"/>
    <property type="evidence" value="ECO:0007669"/>
    <property type="project" value="UniProtKB-KW"/>
</dbReference>
<evidence type="ECO:0000259" key="3">
    <source>
        <dbReference type="PROSITE" id="PS50103"/>
    </source>
</evidence>
<evidence type="ECO:0000313" key="5">
    <source>
        <dbReference type="Proteomes" id="UP000265515"/>
    </source>
</evidence>
<keyword evidence="1" id="KW-0479">Metal-binding</keyword>
<dbReference type="SUPFAM" id="SSF56219">
    <property type="entry name" value="DNase I-like"/>
    <property type="match status" value="1"/>
</dbReference>
<keyword evidence="1" id="KW-0862">Zinc</keyword>
<dbReference type="GO" id="GO:0000175">
    <property type="term" value="F:3'-5'-RNA exonuclease activity"/>
    <property type="evidence" value="ECO:0007669"/>
    <property type="project" value="TreeGrafter"/>
</dbReference>
<dbReference type="InterPro" id="IPR036691">
    <property type="entry name" value="Endo/exonu/phosph_ase_sf"/>
</dbReference>
<feature type="compositionally biased region" description="Basic and acidic residues" evidence="2">
    <location>
        <begin position="869"/>
        <end position="891"/>
    </location>
</feature>
<dbReference type="Gene3D" id="3.60.10.10">
    <property type="entry name" value="Endonuclease/exonuclease/phosphatase"/>
    <property type="match status" value="2"/>
</dbReference>
<feature type="compositionally biased region" description="Basic and acidic residues" evidence="2">
    <location>
        <begin position="167"/>
        <end position="177"/>
    </location>
</feature>
<evidence type="ECO:0000313" key="4">
    <source>
        <dbReference type="EMBL" id="GBG91182.1"/>
    </source>
</evidence>
<feature type="region of interest" description="Disordered" evidence="2">
    <location>
        <begin position="866"/>
        <end position="892"/>
    </location>
</feature>
<dbReference type="InterPro" id="IPR050410">
    <property type="entry name" value="CCR4/nocturin_mRNA_transcr"/>
</dbReference>
<dbReference type="EMBL" id="BFEA01000880">
    <property type="protein sequence ID" value="GBG91182.1"/>
    <property type="molecule type" value="Genomic_DNA"/>
</dbReference>
<feature type="compositionally biased region" description="Basic and acidic residues" evidence="2">
    <location>
        <begin position="84"/>
        <end position="93"/>
    </location>
</feature>
<feature type="compositionally biased region" description="Basic residues" evidence="2">
    <location>
        <begin position="124"/>
        <end position="142"/>
    </location>
</feature>
<feature type="compositionally biased region" description="Basic residues" evidence="2">
    <location>
        <begin position="94"/>
        <end position="107"/>
    </location>
</feature>
<feature type="region of interest" description="Disordered" evidence="2">
    <location>
        <begin position="955"/>
        <end position="1014"/>
    </location>
</feature>
<feature type="compositionally biased region" description="Gly residues" evidence="2">
    <location>
        <begin position="235"/>
        <end position="253"/>
    </location>
</feature>
<name>A0A388M9P0_CHABU</name>
<feature type="region of interest" description="Disordered" evidence="2">
    <location>
        <begin position="66"/>
        <end position="177"/>
    </location>
</feature>
<gene>
    <name evidence="4" type="ORF">CBR_g52064</name>
</gene>
<proteinExistence type="predicted"/>
<keyword evidence="1" id="KW-0863">Zinc-finger</keyword>
<reference evidence="4 5" key="1">
    <citation type="journal article" date="2018" name="Cell">
        <title>The Chara Genome: Secondary Complexity and Implications for Plant Terrestrialization.</title>
        <authorList>
            <person name="Nishiyama T."/>
            <person name="Sakayama H."/>
            <person name="Vries J.D."/>
            <person name="Buschmann H."/>
            <person name="Saint-Marcoux D."/>
            <person name="Ullrich K.K."/>
            <person name="Haas F.B."/>
            <person name="Vanderstraeten L."/>
            <person name="Becker D."/>
            <person name="Lang D."/>
            <person name="Vosolsobe S."/>
            <person name="Rombauts S."/>
            <person name="Wilhelmsson P.K.I."/>
            <person name="Janitza P."/>
            <person name="Kern R."/>
            <person name="Heyl A."/>
            <person name="Rumpler F."/>
            <person name="Villalobos L.I.A.C."/>
            <person name="Clay J.M."/>
            <person name="Skokan R."/>
            <person name="Toyoda A."/>
            <person name="Suzuki Y."/>
            <person name="Kagoshima H."/>
            <person name="Schijlen E."/>
            <person name="Tajeshwar N."/>
            <person name="Catarino B."/>
            <person name="Hetherington A.J."/>
            <person name="Saltykova A."/>
            <person name="Bonnot C."/>
            <person name="Breuninger H."/>
            <person name="Symeonidi A."/>
            <person name="Radhakrishnan G.V."/>
            <person name="Van Nieuwerburgh F."/>
            <person name="Deforce D."/>
            <person name="Chang C."/>
            <person name="Karol K.G."/>
            <person name="Hedrich R."/>
            <person name="Ulvskov P."/>
            <person name="Glockner G."/>
            <person name="Delwiche C.F."/>
            <person name="Petrasek J."/>
            <person name="Van de Peer Y."/>
            <person name="Friml J."/>
            <person name="Beilby M."/>
            <person name="Dolan L."/>
            <person name="Kohara Y."/>
            <person name="Sugano S."/>
            <person name="Fujiyama A."/>
            <person name="Delaux P.-M."/>
            <person name="Quint M."/>
            <person name="TheiBen G."/>
            <person name="Hagemann M."/>
            <person name="Harholt J."/>
            <person name="Dunand C."/>
            <person name="Zachgo S."/>
            <person name="Langdale J."/>
            <person name="Maumus F."/>
            <person name="Straeten D.V.D."/>
            <person name="Gould S.B."/>
            <person name="Rensing S.A."/>
        </authorList>
    </citation>
    <scope>NUCLEOTIDE SEQUENCE [LARGE SCALE GENOMIC DNA]</scope>
    <source>
        <strain evidence="4 5">S276</strain>
    </source>
</reference>
<dbReference type="PANTHER" id="PTHR12121:SF74">
    <property type="entry name" value="CARBON CATABOLITE REPRESSOR PROTEIN 4 HOMOLOG 5"/>
    <property type="match status" value="1"/>
</dbReference>
<dbReference type="OrthoDB" id="428734at2759"/>
<dbReference type="PANTHER" id="PTHR12121">
    <property type="entry name" value="CARBON CATABOLITE REPRESSOR PROTEIN 4"/>
    <property type="match status" value="1"/>
</dbReference>
<comment type="caution">
    <text evidence="4">The sequence shown here is derived from an EMBL/GenBank/DDBJ whole genome shotgun (WGS) entry which is preliminary data.</text>
</comment>
<sequence length="1277" mass="139095">MYVTVSVSNSLPVLLADTLIRWKSLPQCSNEVSPNSGENSCPQLGCLRAFNWQRVYGDRCKGGRVCSSMMTSRGKHHRKRKRERVLEGQQEVKKKSRVDRRRRKRAKLSSSSRQQSLQNVSGTRLRHLRFQKLSRSRSRWQGKGRSPTACSAGETKRLGSQRRGQTAHREERGSTGEGAHLKEAGTVCELEMAVARPLCVSYLTTGTCASGSLCAFSHYVGSAPHSGMGSTSVERGGGGGGGSGGEGANMMGGGSGGDNMFRSEGRYRLSSVVVLPSSDSCNASMGGGAEVQWGSMQGGGEGQWGGGRATHHQGHVTLSGDVCGNRNEWPELGSSMAKGMEMRCSTISNDVSHGRGTRMDMVGGSGNGNSRIAAFQTAMIDGNWVSNMGDAGGGDGYGRWGDGRGGVTSNRCGQDMGVPSRGGQMSGSSGFALSSPKRTTDYSSGQSLPPPESGYGGQRDSFVFMSYNILAGSLAEEHWRELYSRIHPDCLAWPNRRKKILKEIVFVQGDVVCLQEVENFGELETELSKMGYQGTYRSRTGNRSDGCAVFWKTEKFKMRKTEVIEFIEMGLRDNVAQLVVLESIARSGGGKQEKASVEYVRNQEDDEEGDDCRVITGSKVSARDVGGEDDMLIWSKDRKEGRGGEEPPQQQQQRCRRKKRRKKMVVVGNIHVLFNPKRGDIKMAQIRTLIDRARELASSFGNDVDVAVVLAGDFNCSPGSPLYQFISNAELDCSTVDRRAMSGVTEGMQVPNTAMNANSSGWPYGGRRHGPRSGAGGPNTYSTPSLPSSVAATLLQQRNGPALGGREKLDKTVVPDSGSVVNKKSVFQSAWGELVKTDERGSERDRTTVCPDTVAEIEDSLGVISLVSDGKKDDKRKGDGGGGKRNERSVGRVEPLVVGVSDDDDDDDCVIAGEKEKGEGRKRELQEAILAGSGLRERVGDKAVNDVDVVDITEDDDQRLGGRGRVGNDRGSGRRLQQEVVSHKRQQVGEKSSVVDLEDSEDDDTEQVADKGDKEEECAVISEAEFLVKGDHHTSSLPRSRAVVPHTVGVDAEGGKEPLVSQTTLLTTTAVLQGKPLVLVLEDDATPRNMEEKLGERKDERKEERREDFAYEWWEAVVRRKDDARGEGGGEGMVMRWETPCPSGQMVRRLGWEPGDLERAVGVSGEYIAKHGLSLISAYVDVKGAEPPCTSYHDKFMGTVDYIWHTRHLEAVRVLETVPPGVLRRLPGLPAVNQGSDHMALACEFAFIDRLEGEENEVEEREDFPRSRGWWPKIGVV</sequence>
<dbReference type="AlphaFoldDB" id="A0A388M9P0"/>
<feature type="region of interest" description="Disordered" evidence="2">
    <location>
        <begin position="637"/>
        <end position="662"/>
    </location>
</feature>
<evidence type="ECO:0000256" key="1">
    <source>
        <dbReference type="PROSITE-ProRule" id="PRU00723"/>
    </source>
</evidence>
<feature type="region of interest" description="Disordered" evidence="2">
    <location>
        <begin position="227"/>
        <end position="253"/>
    </location>
</feature>
<keyword evidence="5" id="KW-1185">Reference proteome</keyword>
<feature type="zinc finger region" description="C3H1-type" evidence="1">
    <location>
        <begin position="193"/>
        <end position="221"/>
    </location>
</feature>
<organism evidence="4 5">
    <name type="scientific">Chara braunii</name>
    <name type="common">Braun's stonewort</name>
    <dbReference type="NCBI Taxonomy" id="69332"/>
    <lineage>
        <taxon>Eukaryota</taxon>
        <taxon>Viridiplantae</taxon>
        <taxon>Streptophyta</taxon>
        <taxon>Charophyceae</taxon>
        <taxon>Charales</taxon>
        <taxon>Characeae</taxon>
        <taxon>Chara</taxon>
    </lineage>
</organism>
<protein>
    <recommendedName>
        <fullName evidence="3">C3H1-type domain-containing protein</fullName>
    </recommendedName>
</protein>
<feature type="region of interest" description="Disordered" evidence="2">
    <location>
        <begin position="760"/>
        <end position="784"/>
    </location>
</feature>
<dbReference type="Gramene" id="GBG91182">
    <property type="protein sequence ID" value="GBG91182"/>
    <property type="gene ID" value="CBR_g52064"/>
</dbReference>
<feature type="region of interest" description="Disordered" evidence="2">
    <location>
        <begin position="405"/>
        <end position="455"/>
    </location>
</feature>
<dbReference type="InterPro" id="IPR000571">
    <property type="entry name" value="Znf_CCCH"/>
</dbReference>
<dbReference type="Proteomes" id="UP000265515">
    <property type="component" value="Unassembled WGS sequence"/>
</dbReference>
<feature type="compositionally biased region" description="Basic residues" evidence="2">
    <location>
        <begin position="73"/>
        <end position="83"/>
    </location>
</feature>
<evidence type="ECO:0000256" key="2">
    <source>
        <dbReference type="SAM" id="MobiDB-lite"/>
    </source>
</evidence>
<dbReference type="PROSITE" id="PS50103">
    <property type="entry name" value="ZF_C3H1"/>
    <property type="match status" value="1"/>
</dbReference>
<feature type="domain" description="C3H1-type" evidence="3">
    <location>
        <begin position="193"/>
        <end position="221"/>
    </location>
</feature>
<accession>A0A388M9P0</accession>
<feature type="compositionally biased region" description="Acidic residues" evidence="2">
    <location>
        <begin position="996"/>
        <end position="1007"/>
    </location>
</feature>
<dbReference type="Pfam" id="PF03372">
    <property type="entry name" value="Exo_endo_phos"/>
    <property type="match status" value="1"/>
</dbReference>